<dbReference type="FunFam" id="1.20.1740.10:FF:000003">
    <property type="entry name" value="Y+L amino acid transporter 1 isoform X1"/>
    <property type="match status" value="1"/>
</dbReference>
<dbReference type="PANTHER" id="PTHR11785">
    <property type="entry name" value="AMINO ACID TRANSPORTER"/>
    <property type="match status" value="1"/>
</dbReference>
<name>A0A9J2PA34_ASCLU</name>
<keyword evidence="6 8" id="KW-1133">Transmembrane helix</keyword>
<dbReference type="InterPro" id="IPR002293">
    <property type="entry name" value="AA/rel_permease1"/>
</dbReference>
<evidence type="ECO:0000256" key="4">
    <source>
        <dbReference type="ARBA" id="ARBA00022475"/>
    </source>
</evidence>
<keyword evidence="9" id="KW-0732">Signal</keyword>
<dbReference type="GO" id="GO:0015179">
    <property type="term" value="F:L-amino acid transmembrane transporter activity"/>
    <property type="evidence" value="ECO:0007669"/>
    <property type="project" value="TreeGrafter"/>
</dbReference>
<evidence type="ECO:0000256" key="5">
    <source>
        <dbReference type="ARBA" id="ARBA00022692"/>
    </source>
</evidence>
<keyword evidence="10" id="KW-1185">Reference proteome</keyword>
<feature type="chain" id="PRO_5039895964" evidence="9">
    <location>
        <begin position="25"/>
        <end position="532"/>
    </location>
</feature>
<feature type="transmembrane region" description="Helical" evidence="8">
    <location>
        <begin position="195"/>
        <end position="217"/>
    </location>
</feature>
<evidence type="ECO:0000256" key="7">
    <source>
        <dbReference type="ARBA" id="ARBA00023136"/>
    </source>
</evidence>
<evidence type="ECO:0000256" key="3">
    <source>
        <dbReference type="ARBA" id="ARBA00022448"/>
    </source>
</evidence>
<sequence>MIGACARIALFSLLLFIGAMPAEAEPLTQNGVQNGVVSSEVKLKKSISLFNGCAIIVGVIIGSGIFVSPKGVLIESGSIGLSLIVWTISGAFSMLGALCYAEFGTSIPKSGGDYAYINEAFGPLPAFLFLWVALVIINPTSNAIVALTFAQYTLKPLFPNCEIQTSVQWVNLIAKMLLTFINCYNVKWATRTQDVFTIAKVLALCSIIIAGLIWLMMGHTEYFEMPELFAGTNLDPGHLALAFYSGVFSFSGWNYLNFVTEELKDPYRNLPRAIYISLPTVTVIYMLVNLAYFAVLSADEVIDSSAVAVTFAEAIMGPFAILMPLLVAASCVGGLNGVLFTASRMFFVGARNRQLPELLSMINIPYVTPMPSVIILGFLSVIMLVSSDVYALINYLSFTESGVVACVVAGLIKLRFTRPELHRPIKEITIANLMREVVSGKHSYTLNLIIPITFFTMCVFLLVFPFFTQPGELFIGLGIISTGVPFYLIFVAWKNKPQLISRPWSKYFNLDCVVDAGSDIALIAAPKITFLV</sequence>
<organism evidence="10 11">
    <name type="scientific">Ascaris lumbricoides</name>
    <name type="common">Giant roundworm</name>
    <dbReference type="NCBI Taxonomy" id="6252"/>
    <lineage>
        <taxon>Eukaryota</taxon>
        <taxon>Metazoa</taxon>
        <taxon>Ecdysozoa</taxon>
        <taxon>Nematoda</taxon>
        <taxon>Chromadorea</taxon>
        <taxon>Rhabditida</taxon>
        <taxon>Spirurina</taxon>
        <taxon>Ascaridomorpha</taxon>
        <taxon>Ascaridoidea</taxon>
        <taxon>Ascarididae</taxon>
        <taxon>Ascaris</taxon>
    </lineage>
</organism>
<feature type="transmembrane region" description="Helical" evidence="8">
    <location>
        <begin position="392"/>
        <end position="412"/>
    </location>
</feature>
<feature type="transmembrane region" description="Helical" evidence="8">
    <location>
        <begin position="48"/>
        <end position="67"/>
    </location>
</feature>
<keyword evidence="7 8" id="KW-0472">Membrane</keyword>
<dbReference type="GO" id="GO:0005886">
    <property type="term" value="C:plasma membrane"/>
    <property type="evidence" value="ECO:0007669"/>
    <property type="project" value="UniProtKB-SubCell"/>
</dbReference>
<dbReference type="Gene3D" id="1.20.1740.10">
    <property type="entry name" value="Amino acid/polyamine transporter I"/>
    <property type="match status" value="1"/>
</dbReference>
<keyword evidence="4" id="KW-1003">Cell membrane</keyword>
<dbReference type="PANTHER" id="PTHR11785:SF528">
    <property type="entry name" value="AMINO ACID TRANSPORTER PROTEIN JHI-21"/>
    <property type="match status" value="1"/>
</dbReference>
<evidence type="ECO:0000256" key="9">
    <source>
        <dbReference type="SAM" id="SignalP"/>
    </source>
</evidence>
<proteinExistence type="inferred from homology"/>
<evidence type="ECO:0000256" key="8">
    <source>
        <dbReference type="SAM" id="Phobius"/>
    </source>
</evidence>
<feature type="transmembrane region" description="Helical" evidence="8">
    <location>
        <begin position="363"/>
        <end position="386"/>
    </location>
</feature>
<evidence type="ECO:0000313" key="11">
    <source>
        <dbReference type="WBParaSite" id="ALUE_0000678501-mRNA-1"/>
    </source>
</evidence>
<evidence type="ECO:0000256" key="2">
    <source>
        <dbReference type="ARBA" id="ARBA00007040"/>
    </source>
</evidence>
<feature type="transmembrane region" description="Helical" evidence="8">
    <location>
        <begin position="237"/>
        <end position="256"/>
    </location>
</feature>
<dbReference type="PIRSF" id="PIRSF006060">
    <property type="entry name" value="AA_transporter"/>
    <property type="match status" value="1"/>
</dbReference>
<evidence type="ECO:0000313" key="10">
    <source>
        <dbReference type="Proteomes" id="UP000036681"/>
    </source>
</evidence>
<evidence type="ECO:0000256" key="6">
    <source>
        <dbReference type="ARBA" id="ARBA00022989"/>
    </source>
</evidence>
<feature type="transmembrane region" description="Helical" evidence="8">
    <location>
        <begin position="444"/>
        <end position="467"/>
    </location>
</feature>
<feature type="transmembrane region" description="Helical" evidence="8">
    <location>
        <begin position="276"/>
        <end position="295"/>
    </location>
</feature>
<keyword evidence="3" id="KW-0813">Transport</keyword>
<dbReference type="Proteomes" id="UP000036681">
    <property type="component" value="Unplaced"/>
</dbReference>
<reference evidence="11" key="1">
    <citation type="submission" date="2023-03" db="UniProtKB">
        <authorList>
            <consortium name="WormBaseParasite"/>
        </authorList>
    </citation>
    <scope>IDENTIFICATION</scope>
</reference>
<feature type="signal peptide" evidence="9">
    <location>
        <begin position="1"/>
        <end position="24"/>
    </location>
</feature>
<keyword evidence="5 8" id="KW-0812">Transmembrane</keyword>
<protein>
    <submittedName>
        <fullName evidence="11">Amino acid permease/ SLC12A domain-containing protein</fullName>
    </submittedName>
</protein>
<evidence type="ECO:0000256" key="1">
    <source>
        <dbReference type="ARBA" id="ARBA00004651"/>
    </source>
</evidence>
<feature type="transmembrane region" description="Helical" evidence="8">
    <location>
        <begin position="123"/>
        <end position="150"/>
    </location>
</feature>
<dbReference type="Pfam" id="PF13520">
    <property type="entry name" value="AA_permease_2"/>
    <property type="match status" value="1"/>
</dbReference>
<accession>A0A9J2PA34</accession>
<comment type="subcellular location">
    <subcellularLocation>
        <location evidence="1">Cell membrane</location>
        <topology evidence="1">Multi-pass membrane protein</topology>
    </subcellularLocation>
</comment>
<dbReference type="WBParaSite" id="ALUE_0000678501-mRNA-1">
    <property type="protein sequence ID" value="ALUE_0000678501-mRNA-1"/>
    <property type="gene ID" value="ALUE_0000678501"/>
</dbReference>
<feature type="transmembrane region" description="Helical" evidence="8">
    <location>
        <begin position="315"/>
        <end position="342"/>
    </location>
</feature>
<dbReference type="AlphaFoldDB" id="A0A9J2PA34"/>
<dbReference type="InterPro" id="IPR050598">
    <property type="entry name" value="AminoAcid_Transporter"/>
</dbReference>
<comment type="similarity">
    <text evidence="2">Belongs to the amino acid-polyamine-organocation (APC) superfamily. L-type amino acid transporter (LAT) (TC 2.A.3.8) family.</text>
</comment>
<feature type="transmembrane region" description="Helical" evidence="8">
    <location>
        <begin position="79"/>
        <end position="103"/>
    </location>
</feature>
<feature type="transmembrane region" description="Helical" evidence="8">
    <location>
        <begin position="473"/>
        <end position="493"/>
    </location>
</feature>